<dbReference type="Proteomes" id="UP001060085">
    <property type="component" value="Linkage Group LG05"/>
</dbReference>
<comment type="caution">
    <text evidence="1">The sequence shown here is derived from an EMBL/GenBank/DDBJ whole genome shotgun (WGS) entry which is preliminary data.</text>
</comment>
<proteinExistence type="predicted"/>
<sequence length="771" mass="87698">MPKSSKNPIRVSSIGRRIQMLENFLIDLELQIKIHRKEWTNAENRNVESSERAVTVEEGQVEDFSYLMDTWRNPSFFIKSMNVHIISIDWFLIELILYVPCSRRVVLGRSGWAGGQRRRSPRICALDARAKTTTTRDRRIKRKRHQLQNVSEFSDQVEDGKRQKDDPINSGKASTIPEKQVLEHILDTLQRRDTYEIFAEPVDPSEVVDYYEIIKEPMDFGTMRAKLHEGMYENLEQFKHDAFLITKNAMHFNSASTIYFRQARAIDELAKRVFHVLENEPENFEPEFAGTRRRSARRAQIESKDCRLSADFNKPAKLTTTTYPKYTLSSAAATSMPEKNSRGSVKPATVASPTNTRNNCKLLSVQEMEEGLTTLKQIDVLLIDLRAVSSTTITIYLIQKVSILYQFLYVIFLFQLVHIRTPMTFQLKIPTFMLFLYTNEQGFDYRESLLLFVKDLGPTAHKIASQKIQGLQENPSSFQTAGSNPQVPALNAPNLQSFGAWNNTTNPFKLTDWPYGHCSTPKTTAKTIDFKAEDHHQDNAFIKERTNLVHKEASNLPTGLDVVGAPKRGRIAQNHKRREFCSSDGSISKANTTAKKPTSLVVEPERFDENVRPVVLALEYTNANGSESKWRNKKNCTHQNRNNQKQPNITEEKKGGGSSSQSILVKQQPIISPILTQPAGHVSTGFTFDMQFLKAKLNKMKVLGQPRFPTILDGGDQNQRGLNLIEQGSYGGYRGIWNTSSSCSLRSETSTKSFSINRPFDTLDPKLTLQL</sequence>
<keyword evidence="2" id="KW-1185">Reference proteome</keyword>
<evidence type="ECO:0000313" key="2">
    <source>
        <dbReference type="Proteomes" id="UP001060085"/>
    </source>
</evidence>
<reference evidence="2" key="1">
    <citation type="journal article" date="2023" name="Nat. Plants">
        <title>Single-cell RNA sequencing provides a high-resolution roadmap for understanding the multicellular compartmentation of specialized metabolism.</title>
        <authorList>
            <person name="Sun S."/>
            <person name="Shen X."/>
            <person name="Li Y."/>
            <person name="Li Y."/>
            <person name="Wang S."/>
            <person name="Li R."/>
            <person name="Zhang H."/>
            <person name="Shen G."/>
            <person name="Guo B."/>
            <person name="Wei J."/>
            <person name="Xu J."/>
            <person name="St-Pierre B."/>
            <person name="Chen S."/>
            <person name="Sun C."/>
        </authorList>
    </citation>
    <scope>NUCLEOTIDE SEQUENCE [LARGE SCALE GENOMIC DNA]</scope>
</reference>
<gene>
    <name evidence="1" type="ORF">M9H77_22232</name>
</gene>
<name>A0ACC0ARX8_CATRO</name>
<dbReference type="EMBL" id="CM044705">
    <property type="protein sequence ID" value="KAI5662909.1"/>
    <property type="molecule type" value="Genomic_DNA"/>
</dbReference>
<organism evidence="1 2">
    <name type="scientific">Catharanthus roseus</name>
    <name type="common">Madagascar periwinkle</name>
    <name type="synonym">Vinca rosea</name>
    <dbReference type="NCBI Taxonomy" id="4058"/>
    <lineage>
        <taxon>Eukaryota</taxon>
        <taxon>Viridiplantae</taxon>
        <taxon>Streptophyta</taxon>
        <taxon>Embryophyta</taxon>
        <taxon>Tracheophyta</taxon>
        <taxon>Spermatophyta</taxon>
        <taxon>Magnoliopsida</taxon>
        <taxon>eudicotyledons</taxon>
        <taxon>Gunneridae</taxon>
        <taxon>Pentapetalae</taxon>
        <taxon>asterids</taxon>
        <taxon>lamiids</taxon>
        <taxon>Gentianales</taxon>
        <taxon>Apocynaceae</taxon>
        <taxon>Rauvolfioideae</taxon>
        <taxon>Vinceae</taxon>
        <taxon>Catharanthinae</taxon>
        <taxon>Catharanthus</taxon>
    </lineage>
</organism>
<protein>
    <submittedName>
        <fullName evidence="1">Uncharacterized protein</fullName>
    </submittedName>
</protein>
<evidence type="ECO:0000313" key="1">
    <source>
        <dbReference type="EMBL" id="KAI5662909.1"/>
    </source>
</evidence>
<accession>A0ACC0ARX8</accession>